<sequence>MWLPTVFLIVLVGTQQTLADRVLVLGETSAIKETHSVFLNSVKERGHDLTIRAADDSQLALFKHGQLIFDHLFVLAPGVQVFGGSLSPAEISKFVDAGGNVLVAAGSNIGDALRELAVEHGFEFDEFGTSVVDHFNYDVKLDGGDHTTIVVKDNQLINSELIVGNSAKLNPVLFKGVGLSAGKLNNLALKIVKADGTAYSHDPKASPVKNPSLAGSRTLLVGGLQARNNARIVFSGSVDLFSDAFFAAQVNPSNPIVKAKGVVSGNAEFAASISKWVMKESGVLRVNSVNHHKKGETVPPAEDYFITDDVVYTINIEELKNGKWVPFQGKDVQLEFVRIDPFVRQTMKNINGRQTAAFKIPDVLGVYKFLVDYRRVGYTHVYDVQQVSVRPLWHTQYERFIRSAYPYYASSFSMMFGLVLFSIVYLYHKDTPVKGAKVLESEKKKN</sequence>
<feature type="domain" description="OST48 middle" evidence="11">
    <location>
        <begin position="291"/>
        <end position="429"/>
    </location>
</feature>
<evidence type="ECO:0000256" key="7">
    <source>
        <dbReference type="ARBA" id="ARBA00022989"/>
    </source>
</evidence>
<accession>A0A8R1I2G6</accession>
<evidence type="ECO:0000313" key="12">
    <source>
        <dbReference type="EnsemblMetazoa" id="CJA17371.1"/>
    </source>
</evidence>
<dbReference type="InterPro" id="IPR055459">
    <property type="entry name" value="OST48_MD"/>
</dbReference>
<dbReference type="EnsemblMetazoa" id="CJA17371.1">
    <property type="protein sequence ID" value="CJA17371.1"/>
    <property type="gene ID" value="WBGene00136575"/>
</dbReference>
<name>A0A8R1I2G6_CAEJA</name>
<feature type="domain" description="OST48 N-terminal" evidence="10">
    <location>
        <begin position="21"/>
        <end position="277"/>
    </location>
</feature>
<evidence type="ECO:0000256" key="1">
    <source>
        <dbReference type="ARBA" id="ARBA00004115"/>
    </source>
</evidence>
<dbReference type="Pfam" id="PF23358">
    <property type="entry name" value="OST48_MD"/>
    <property type="match status" value="1"/>
</dbReference>
<evidence type="ECO:0000256" key="5">
    <source>
        <dbReference type="ARBA" id="ARBA00022692"/>
    </source>
</evidence>
<comment type="pathway">
    <text evidence="2 9">Protein modification; protein glycosylation.</text>
</comment>
<evidence type="ECO:0000259" key="10">
    <source>
        <dbReference type="Pfam" id="PF03345"/>
    </source>
</evidence>
<keyword evidence="5 9" id="KW-0812">Transmembrane</keyword>
<keyword evidence="7 9" id="KW-1133">Transmembrane helix</keyword>
<evidence type="ECO:0000256" key="2">
    <source>
        <dbReference type="ARBA" id="ARBA00004922"/>
    </source>
</evidence>
<comment type="function">
    <text evidence="9">Subunit of the oligosaccharyl transferase (OST) complex that catalyzes the initial transfer of a defined glycan (Glc(3)Man(9)GlcNAc(2) in eukaryotes) from the lipid carrier dolichol-pyrophosphate to an asparagine residue within an Asn-X-Ser/Thr consensus motif in nascent polypeptide chains, the first step in protein N-glycosylation. N-glycosylation occurs cotranslationally and the complex associates with the Sec61 complex at the channel-forming translocon complex that mediates protein translocation across the endoplasmic reticulum (ER).</text>
</comment>
<protein>
    <recommendedName>
        <fullName evidence="4 9">Dolichyl-diphosphooligosaccharide--protein glycosyltransferase 48 kDa subunit</fullName>
        <shortName evidence="9">Oligosaccharyl transferase 48 kDa subunit</shortName>
    </recommendedName>
</protein>
<dbReference type="GO" id="GO:0018279">
    <property type="term" value="P:protein N-linked glycosylation via asparagine"/>
    <property type="evidence" value="ECO:0007669"/>
    <property type="project" value="UniProtKB-UniRule"/>
</dbReference>
<comment type="subunit">
    <text evidence="9">Component of the oligosaccharyltransferase (OST) complex.</text>
</comment>
<dbReference type="InterPro" id="IPR055457">
    <property type="entry name" value="OST48_N"/>
</dbReference>
<evidence type="ECO:0000256" key="9">
    <source>
        <dbReference type="RuleBase" id="RU361142"/>
    </source>
</evidence>
<evidence type="ECO:0000313" key="13">
    <source>
        <dbReference type="Proteomes" id="UP000005237"/>
    </source>
</evidence>
<feature type="transmembrane region" description="Helical" evidence="9">
    <location>
        <begin position="405"/>
        <end position="427"/>
    </location>
</feature>
<dbReference type="Pfam" id="PF03345">
    <property type="entry name" value="OST48_N"/>
    <property type="match status" value="1"/>
</dbReference>
<feature type="chain" id="PRO_5035968541" description="Dolichyl-diphosphooligosaccharide--protein glycosyltransferase 48 kDa subunit" evidence="9">
    <location>
        <begin position="20"/>
        <end position="446"/>
    </location>
</feature>
<evidence type="ECO:0000256" key="4">
    <source>
        <dbReference type="ARBA" id="ARBA00013350"/>
    </source>
</evidence>
<feature type="signal peptide" evidence="9">
    <location>
        <begin position="1"/>
        <end position="19"/>
    </location>
</feature>
<keyword evidence="13" id="KW-1185">Reference proteome</keyword>
<evidence type="ECO:0000256" key="3">
    <source>
        <dbReference type="ARBA" id="ARBA00008743"/>
    </source>
</evidence>
<dbReference type="GO" id="GO:0008250">
    <property type="term" value="C:oligosaccharyltransferase complex"/>
    <property type="evidence" value="ECO:0007669"/>
    <property type="project" value="TreeGrafter"/>
</dbReference>
<keyword evidence="6 9" id="KW-0256">Endoplasmic reticulum</keyword>
<comment type="subcellular location">
    <subcellularLocation>
        <location evidence="1 9">Endoplasmic reticulum membrane</location>
        <topology evidence="1 9">Single-pass type I membrane protein</topology>
    </subcellularLocation>
</comment>
<dbReference type="AlphaFoldDB" id="A0A8R1I2G6"/>
<keyword evidence="9" id="KW-0732">Signal</keyword>
<dbReference type="PANTHER" id="PTHR10830:SF0">
    <property type="entry name" value="DOLICHYL-DIPHOSPHOOLIGOSACCHARIDE--PROTEIN GLYCOSYLTRANSFERASE 48 KDA SUBUNIT"/>
    <property type="match status" value="1"/>
</dbReference>
<evidence type="ECO:0000259" key="11">
    <source>
        <dbReference type="Pfam" id="PF23358"/>
    </source>
</evidence>
<evidence type="ECO:0000256" key="6">
    <source>
        <dbReference type="ARBA" id="ARBA00022824"/>
    </source>
</evidence>
<reference evidence="13" key="1">
    <citation type="submission" date="2010-08" db="EMBL/GenBank/DDBJ databases">
        <authorList>
            <consortium name="Caenorhabditis japonica Sequencing Consortium"/>
            <person name="Wilson R.K."/>
        </authorList>
    </citation>
    <scope>NUCLEOTIDE SEQUENCE [LARGE SCALE GENOMIC DNA]</scope>
    <source>
        <strain evidence="13">DF5081</strain>
    </source>
</reference>
<proteinExistence type="inferred from homology"/>
<comment type="similarity">
    <text evidence="3 9">Belongs to the DDOST 48 kDa subunit family.</text>
</comment>
<dbReference type="Proteomes" id="UP000005237">
    <property type="component" value="Unassembled WGS sequence"/>
</dbReference>
<organism evidence="12 13">
    <name type="scientific">Caenorhabditis japonica</name>
    <dbReference type="NCBI Taxonomy" id="281687"/>
    <lineage>
        <taxon>Eukaryota</taxon>
        <taxon>Metazoa</taxon>
        <taxon>Ecdysozoa</taxon>
        <taxon>Nematoda</taxon>
        <taxon>Chromadorea</taxon>
        <taxon>Rhabditida</taxon>
        <taxon>Rhabditina</taxon>
        <taxon>Rhabditomorpha</taxon>
        <taxon>Rhabditoidea</taxon>
        <taxon>Rhabditidae</taxon>
        <taxon>Peloderinae</taxon>
        <taxon>Caenorhabditis</taxon>
    </lineage>
</organism>
<dbReference type="PANTHER" id="PTHR10830">
    <property type="entry name" value="DOLICHYL-DIPHOSPHOOLIGOSACCHARIDE--PROTEIN GLYCOSYLTRANSFERASE 48 KDA SUBUNIT"/>
    <property type="match status" value="1"/>
</dbReference>
<reference evidence="12" key="2">
    <citation type="submission" date="2022-06" db="UniProtKB">
        <authorList>
            <consortium name="EnsemblMetazoa"/>
        </authorList>
    </citation>
    <scope>IDENTIFICATION</scope>
    <source>
        <strain evidence="12">DF5081</strain>
    </source>
</reference>
<evidence type="ECO:0000256" key="8">
    <source>
        <dbReference type="ARBA" id="ARBA00023136"/>
    </source>
</evidence>
<dbReference type="InterPro" id="IPR005013">
    <property type="entry name" value="DDOST_48_kDa_subunit"/>
</dbReference>
<keyword evidence="8 9" id="KW-0472">Membrane</keyword>